<dbReference type="EMBL" id="JANPWB010000002">
    <property type="protein sequence ID" value="KAJ1205347.1"/>
    <property type="molecule type" value="Genomic_DNA"/>
</dbReference>
<name>A0AAV7VXJ4_PLEWA</name>
<feature type="region of interest" description="Disordered" evidence="1">
    <location>
        <begin position="200"/>
        <end position="264"/>
    </location>
</feature>
<protein>
    <submittedName>
        <fullName evidence="2">Uncharacterized protein</fullName>
    </submittedName>
</protein>
<comment type="caution">
    <text evidence="2">The sequence shown here is derived from an EMBL/GenBank/DDBJ whole genome shotgun (WGS) entry which is preliminary data.</text>
</comment>
<dbReference type="Proteomes" id="UP001066276">
    <property type="component" value="Chromosome 1_2"/>
</dbReference>
<gene>
    <name evidence="2" type="ORF">NDU88_000782</name>
</gene>
<dbReference type="AlphaFoldDB" id="A0AAV7VXJ4"/>
<proteinExistence type="predicted"/>
<organism evidence="2 3">
    <name type="scientific">Pleurodeles waltl</name>
    <name type="common">Iberian ribbed newt</name>
    <dbReference type="NCBI Taxonomy" id="8319"/>
    <lineage>
        <taxon>Eukaryota</taxon>
        <taxon>Metazoa</taxon>
        <taxon>Chordata</taxon>
        <taxon>Craniata</taxon>
        <taxon>Vertebrata</taxon>
        <taxon>Euteleostomi</taxon>
        <taxon>Amphibia</taxon>
        <taxon>Batrachia</taxon>
        <taxon>Caudata</taxon>
        <taxon>Salamandroidea</taxon>
        <taxon>Salamandridae</taxon>
        <taxon>Pleurodelinae</taxon>
        <taxon>Pleurodeles</taxon>
    </lineage>
</organism>
<feature type="compositionally biased region" description="Low complexity" evidence="1">
    <location>
        <begin position="148"/>
        <end position="159"/>
    </location>
</feature>
<evidence type="ECO:0000313" key="2">
    <source>
        <dbReference type="EMBL" id="KAJ1205347.1"/>
    </source>
</evidence>
<sequence length="455" mass="48127">MPPCSRGLKRDISRGAPEPVRQPQEDLRNLKSVCGAQQVHPQPDQATPPGREKGSWAVPQSGGRSPSHVQIPTRCPSPTPPGDPGVGSLLQLTVPQGEISKTGWPEPPGGRPTVPRRACRYRAFVLTRAPGVQPHLWLQGGISESAHPDSPAAAPPDGSSGLGPHKSQGPGSLLTSPCARVRQAANLYVLRRRVGAAHTAAQRFSPGGPSFLRVAQGQPPARGPATPALSTQHRPVREHERTAQGCRSSPPRPPPALPSQPARGLSFQAPQSRLRRTALAPAAILFINSDRAATSARTLPPASPQLAGVLDDQGIQRSNQGGTTRQEINGFLRQMAGRSQKERAIAPIPTTGLQDIVVLVDPYLIHLVGTTAIVTASAPPSSATTVSARGGSHYQGNWRKCRSMGGLSYDTVRGARCYGRARSVGLTGGLGFMVRIRWLIVRSGLYLGSPIRAAQ</sequence>
<evidence type="ECO:0000313" key="3">
    <source>
        <dbReference type="Proteomes" id="UP001066276"/>
    </source>
</evidence>
<accession>A0AAV7VXJ4</accession>
<reference evidence="2" key="1">
    <citation type="journal article" date="2022" name="bioRxiv">
        <title>Sequencing and chromosome-scale assembly of the giantPleurodeles waltlgenome.</title>
        <authorList>
            <person name="Brown T."/>
            <person name="Elewa A."/>
            <person name="Iarovenko S."/>
            <person name="Subramanian E."/>
            <person name="Araus A.J."/>
            <person name="Petzold A."/>
            <person name="Susuki M."/>
            <person name="Suzuki K.-i.T."/>
            <person name="Hayashi T."/>
            <person name="Toyoda A."/>
            <person name="Oliveira C."/>
            <person name="Osipova E."/>
            <person name="Leigh N.D."/>
            <person name="Simon A."/>
            <person name="Yun M.H."/>
        </authorList>
    </citation>
    <scope>NUCLEOTIDE SEQUENCE</scope>
    <source>
        <strain evidence="2">20211129_DDA</strain>
        <tissue evidence="2">Liver</tissue>
    </source>
</reference>
<evidence type="ECO:0000256" key="1">
    <source>
        <dbReference type="SAM" id="MobiDB-lite"/>
    </source>
</evidence>
<keyword evidence="3" id="KW-1185">Reference proteome</keyword>
<feature type="region of interest" description="Disordered" evidence="1">
    <location>
        <begin position="1"/>
        <end position="87"/>
    </location>
</feature>
<feature type="region of interest" description="Disordered" evidence="1">
    <location>
        <begin position="141"/>
        <end position="175"/>
    </location>
</feature>